<evidence type="ECO:0000256" key="1">
    <source>
        <dbReference type="SAM" id="SignalP"/>
    </source>
</evidence>
<name>A0A099KUI9_COLPS</name>
<dbReference type="PATRIC" id="fig|28229.4.peg.1145"/>
<feature type="signal peptide" evidence="1">
    <location>
        <begin position="1"/>
        <end position="16"/>
    </location>
</feature>
<reference evidence="2 3" key="1">
    <citation type="submission" date="2014-08" db="EMBL/GenBank/DDBJ databases">
        <title>Genomic and Phenotypic Diversity of Colwellia psychrerythraea strains from Disparate Marine Basins.</title>
        <authorList>
            <person name="Techtmann S.M."/>
            <person name="Stelling S.C."/>
            <person name="Utturkar S.M."/>
            <person name="Alshibli N."/>
            <person name="Harris A."/>
            <person name="Brown S.D."/>
            <person name="Hazen T.C."/>
        </authorList>
    </citation>
    <scope>NUCLEOTIDE SEQUENCE [LARGE SCALE GENOMIC DNA]</scope>
    <source>
        <strain evidence="2 3">ND2E</strain>
    </source>
</reference>
<gene>
    <name evidence="2" type="ORF">ND2E_2119</name>
</gene>
<sequence length="144" mass="16574" precursor="true">MRYLLVLIMLPFLAFATSVSIATKVLTQNEASNLGINRLVSGNQSNWIVLVYPHQANDGQKLTEIIVTLSESGERITTFPAQIRNFEIAPWKRLDLVLEKHSKRIMQVEITYGSISYVVENVMDLQALEYEQFTRQYNKPIKRD</sequence>
<evidence type="ECO:0000313" key="3">
    <source>
        <dbReference type="Proteomes" id="UP000029843"/>
    </source>
</evidence>
<keyword evidence="1" id="KW-0732">Signal</keyword>
<protein>
    <submittedName>
        <fullName evidence="2">Uncharacterized protein</fullName>
    </submittedName>
</protein>
<dbReference type="Proteomes" id="UP000029843">
    <property type="component" value="Unassembled WGS sequence"/>
</dbReference>
<evidence type="ECO:0000313" key="2">
    <source>
        <dbReference type="EMBL" id="KGJ94186.1"/>
    </source>
</evidence>
<dbReference type="OrthoDB" id="9885751at2"/>
<feature type="chain" id="PRO_5001957361" evidence="1">
    <location>
        <begin position="17"/>
        <end position="144"/>
    </location>
</feature>
<organism evidence="2 3">
    <name type="scientific">Colwellia psychrerythraea</name>
    <name type="common">Vibrio psychroerythus</name>
    <dbReference type="NCBI Taxonomy" id="28229"/>
    <lineage>
        <taxon>Bacteria</taxon>
        <taxon>Pseudomonadati</taxon>
        <taxon>Pseudomonadota</taxon>
        <taxon>Gammaproteobacteria</taxon>
        <taxon>Alteromonadales</taxon>
        <taxon>Colwelliaceae</taxon>
        <taxon>Colwellia</taxon>
    </lineage>
</organism>
<accession>A0A099KUI9</accession>
<dbReference type="AlphaFoldDB" id="A0A099KUI9"/>
<dbReference type="EMBL" id="JQED01000007">
    <property type="protein sequence ID" value="KGJ94186.1"/>
    <property type="molecule type" value="Genomic_DNA"/>
</dbReference>
<dbReference type="RefSeq" id="WP_150113716.1">
    <property type="nucleotide sequence ID" value="NZ_JQED01000007.1"/>
</dbReference>
<proteinExistence type="predicted"/>
<comment type="caution">
    <text evidence="2">The sequence shown here is derived from an EMBL/GenBank/DDBJ whole genome shotgun (WGS) entry which is preliminary data.</text>
</comment>